<sequence length="80" mass="8759">MNRARKFCAVIFSLVFIVAFNPPLPVSAADGTTVVYVTKTGEKYHADGCKYLKKSKIEKSLEDAVAEGYEPCSKCSPPEL</sequence>
<dbReference type="InterPro" id="IPR035451">
    <property type="entry name" value="Ada-like_dom_sf"/>
</dbReference>
<evidence type="ECO:0000313" key="2">
    <source>
        <dbReference type="EMBL" id="PHU34410.1"/>
    </source>
</evidence>
<reference evidence="2 3" key="1">
    <citation type="submission" date="2017-10" db="EMBL/GenBank/DDBJ databases">
        <title>Resolving the taxonomy of Roseburia spp., Eubacterium rectale and Agathobacter spp. through phylogenomic analysis.</title>
        <authorList>
            <person name="Sheridan P.O."/>
            <person name="Walker A.W."/>
            <person name="Duncan S.H."/>
            <person name="Scott K.P."/>
            <person name="Toole P.W.O."/>
            <person name="Luis P."/>
            <person name="Flint H.J."/>
        </authorList>
    </citation>
    <scope>NUCLEOTIDE SEQUENCE [LARGE SCALE GENOMIC DNA]</scope>
    <source>
        <strain evidence="2 3">JK626</strain>
    </source>
</reference>
<evidence type="ECO:0008006" key="4">
    <source>
        <dbReference type="Google" id="ProtNLM"/>
    </source>
</evidence>
<evidence type="ECO:0000313" key="3">
    <source>
        <dbReference type="Proteomes" id="UP000225889"/>
    </source>
</evidence>
<reference evidence="2 3" key="2">
    <citation type="submission" date="2017-10" db="EMBL/GenBank/DDBJ databases">
        <authorList>
            <person name="Banno H."/>
            <person name="Chua N.-H."/>
        </authorList>
    </citation>
    <scope>NUCLEOTIDE SEQUENCE [LARGE SCALE GENOMIC DNA]</scope>
    <source>
        <strain evidence="2 3">JK626</strain>
    </source>
</reference>
<feature type="chain" id="PRO_5013868437" description="Ada DNA repair metal-binding domain-containing protein" evidence="1">
    <location>
        <begin position="29"/>
        <end position="80"/>
    </location>
</feature>
<dbReference type="EMBL" id="PDYF01000024">
    <property type="protein sequence ID" value="PHU34410.1"/>
    <property type="molecule type" value="Genomic_DNA"/>
</dbReference>
<dbReference type="Proteomes" id="UP000225889">
    <property type="component" value="Unassembled WGS sequence"/>
</dbReference>
<gene>
    <name evidence="2" type="ORF">CSX01_10140</name>
</gene>
<keyword evidence="1" id="KW-0732">Signal</keyword>
<organism evidence="2 3">
    <name type="scientific">Pseudobutyrivibrio ruminis</name>
    <dbReference type="NCBI Taxonomy" id="46206"/>
    <lineage>
        <taxon>Bacteria</taxon>
        <taxon>Bacillati</taxon>
        <taxon>Bacillota</taxon>
        <taxon>Clostridia</taxon>
        <taxon>Lachnospirales</taxon>
        <taxon>Lachnospiraceae</taxon>
        <taxon>Pseudobutyrivibrio</taxon>
    </lineage>
</organism>
<evidence type="ECO:0000256" key="1">
    <source>
        <dbReference type="SAM" id="SignalP"/>
    </source>
</evidence>
<dbReference type="AlphaFoldDB" id="A0A2G3DU54"/>
<proteinExistence type="predicted"/>
<accession>A0A2G3DU54</accession>
<dbReference type="Gene3D" id="3.40.10.10">
    <property type="entry name" value="DNA Methylphosphotriester Repair Domain"/>
    <property type="match status" value="1"/>
</dbReference>
<comment type="caution">
    <text evidence="2">The sequence shown here is derived from an EMBL/GenBank/DDBJ whole genome shotgun (WGS) entry which is preliminary data.</text>
</comment>
<dbReference type="RefSeq" id="WP_207654125.1">
    <property type="nucleotide sequence ID" value="NZ_PDYF01000024.1"/>
</dbReference>
<name>A0A2G3DU54_9FIRM</name>
<feature type="signal peptide" evidence="1">
    <location>
        <begin position="1"/>
        <end position="28"/>
    </location>
</feature>
<protein>
    <recommendedName>
        <fullName evidence="4">Ada DNA repair metal-binding domain-containing protein</fullName>
    </recommendedName>
</protein>
<dbReference type="SUPFAM" id="SSF57884">
    <property type="entry name" value="Ada DNA repair protein, N-terminal domain (N-Ada 10)"/>
    <property type="match status" value="1"/>
</dbReference>